<dbReference type="EMBL" id="WUEY01000010">
    <property type="protein sequence ID" value="NEI72159.1"/>
    <property type="molecule type" value="Genomic_DNA"/>
</dbReference>
<keyword evidence="1 4" id="KW-0378">Hydrolase</keyword>
<dbReference type="SUPFAM" id="SSF55031">
    <property type="entry name" value="Bacterial exopeptidase dimerisation domain"/>
    <property type="match status" value="1"/>
</dbReference>
<dbReference type="Gene3D" id="3.30.70.360">
    <property type="match status" value="1"/>
</dbReference>
<evidence type="ECO:0000256" key="1">
    <source>
        <dbReference type="ARBA" id="ARBA00022801"/>
    </source>
</evidence>
<protein>
    <recommendedName>
        <fullName evidence="2">Peptidase M20 domain-containing protein 2</fullName>
    </recommendedName>
</protein>
<dbReference type="Pfam" id="PF01546">
    <property type="entry name" value="Peptidase_M20"/>
    <property type="match status" value="1"/>
</dbReference>
<dbReference type="Pfam" id="PF07687">
    <property type="entry name" value="M20_dimer"/>
    <property type="match status" value="1"/>
</dbReference>
<dbReference type="GO" id="GO:0016805">
    <property type="term" value="F:dipeptidase activity"/>
    <property type="evidence" value="ECO:0007669"/>
    <property type="project" value="InterPro"/>
</dbReference>
<evidence type="ECO:0000313" key="5">
    <source>
        <dbReference type="Proteomes" id="UP000483035"/>
    </source>
</evidence>
<evidence type="ECO:0000313" key="4">
    <source>
        <dbReference type="EMBL" id="NEI72159.1"/>
    </source>
</evidence>
<gene>
    <name evidence="4" type="ORF">GR212_21465</name>
</gene>
<dbReference type="PANTHER" id="PTHR30575">
    <property type="entry name" value="PEPTIDASE M20"/>
    <property type="match status" value="1"/>
</dbReference>
<dbReference type="InterPro" id="IPR017439">
    <property type="entry name" value="Amidohydrolase"/>
</dbReference>
<dbReference type="InterPro" id="IPR011650">
    <property type="entry name" value="Peptidase_M20_dimer"/>
</dbReference>
<evidence type="ECO:0000256" key="2">
    <source>
        <dbReference type="PIRNR" id="PIRNR037226"/>
    </source>
</evidence>
<dbReference type="InterPro" id="IPR017144">
    <property type="entry name" value="Xaa-Arg_dipeptidase"/>
</dbReference>
<dbReference type="NCBIfam" id="TIGR01891">
    <property type="entry name" value="amidohydrolases"/>
    <property type="match status" value="1"/>
</dbReference>
<comment type="similarity">
    <text evidence="2">Belongs to the peptidase M20A family.</text>
</comment>
<organism evidence="4 5">
    <name type="scientific">Rhizobium lusitanum</name>
    <dbReference type="NCBI Taxonomy" id="293958"/>
    <lineage>
        <taxon>Bacteria</taxon>
        <taxon>Pseudomonadati</taxon>
        <taxon>Pseudomonadota</taxon>
        <taxon>Alphaproteobacteria</taxon>
        <taxon>Hyphomicrobiales</taxon>
        <taxon>Rhizobiaceae</taxon>
        <taxon>Rhizobium/Agrobacterium group</taxon>
        <taxon>Rhizobium</taxon>
    </lineage>
</organism>
<sequence length="411" mass="43168">MKVAGNTGVQSLKDRANRAVDSLAPTLVSLSLRIHANPELAFKEFEASAALCDTLEDLGYAPQRAAYGLETAFATEFGSAGPYVALLSEFDALPQVGHACGHNIIAVTGLGASLALASLGGDLPGRVRYLGTPAEEDGGGKELMARRGAFDGVDCAMMVHPSTEDVAAYPLLAVNDVTVRYHGRAAHAASCPEVGLNALDALVSAYQAISALRQHVPAGQRIHGIISNGGAACNVVPDLAEGHFAVRAPTLEALRSLQARVNACLEAGALATGTRAEICWNDVAYADMRTNWPLAKVYQHNAEGIGRTFERFEDIPIARAASSDMGNVSHRVPSIHPMIAMAPKGTAHHHRDFAVWSASDEAMRAAIDGAKALAMTAIDFMTDADLRQRVGEAFLGAQANQSSGVLRPAAK</sequence>
<dbReference type="CDD" id="cd05672">
    <property type="entry name" value="M20_ACY1L2-like"/>
    <property type="match status" value="1"/>
</dbReference>
<reference evidence="4 5" key="1">
    <citation type="submission" date="2019-12" db="EMBL/GenBank/DDBJ databases">
        <title>Rhizobium genotypes associated with high levels of biological nitrogen fixation by grain legumes in a temperate-maritime cropping system.</title>
        <authorList>
            <person name="Maluk M."/>
            <person name="Francesc Ferrando Molina F."/>
            <person name="Lopez Del Egido L."/>
            <person name="Lafos M."/>
            <person name="Langarica-Fuentes A."/>
            <person name="Gebre Yohannes G."/>
            <person name="Young M.W."/>
            <person name="Martin P."/>
            <person name="Gantlett R."/>
            <person name="Kenicer G."/>
            <person name="Hawes C."/>
            <person name="Begg G.S."/>
            <person name="Quilliam R.S."/>
            <person name="Squire G.R."/>
            <person name="Poole P.S."/>
            <person name="Young P.W."/>
            <person name="Iannetta P.M."/>
            <person name="James E.K."/>
        </authorList>
    </citation>
    <scope>NUCLEOTIDE SEQUENCE [LARGE SCALE GENOMIC DNA]</scope>
    <source>
        <strain evidence="4 5">JHI1118</strain>
    </source>
</reference>
<accession>A0A6L9U9V6</accession>
<proteinExistence type="inferred from homology"/>
<evidence type="ECO:0000259" key="3">
    <source>
        <dbReference type="Pfam" id="PF07687"/>
    </source>
</evidence>
<feature type="domain" description="Peptidase M20 dimerisation" evidence="3">
    <location>
        <begin position="177"/>
        <end position="269"/>
    </location>
</feature>
<dbReference type="PIRSF" id="PIRSF037226">
    <property type="entry name" value="Amidohydrolase_ACY1L2_prd"/>
    <property type="match status" value="1"/>
</dbReference>
<name>A0A6L9U9V6_9HYPH</name>
<dbReference type="PANTHER" id="PTHR30575:SF0">
    <property type="entry name" value="XAA-ARG DIPEPTIDASE"/>
    <property type="match status" value="1"/>
</dbReference>
<dbReference type="SUPFAM" id="SSF53187">
    <property type="entry name" value="Zn-dependent exopeptidases"/>
    <property type="match status" value="1"/>
</dbReference>
<dbReference type="AlphaFoldDB" id="A0A6L9U9V6"/>
<comment type="caution">
    <text evidence="4">The sequence shown here is derived from an EMBL/GenBank/DDBJ whole genome shotgun (WGS) entry which is preliminary data.</text>
</comment>
<dbReference type="InterPro" id="IPR002933">
    <property type="entry name" value="Peptidase_M20"/>
</dbReference>
<dbReference type="InterPro" id="IPR036264">
    <property type="entry name" value="Bact_exopeptidase_dim_dom"/>
</dbReference>
<dbReference type="RefSeq" id="WP_163989184.1">
    <property type="nucleotide sequence ID" value="NZ_WUEY01000010.1"/>
</dbReference>
<dbReference type="InterPro" id="IPR052030">
    <property type="entry name" value="Peptidase_M20/M20A_hydrolases"/>
</dbReference>
<dbReference type="FunFam" id="3.30.70.360:FF:000004">
    <property type="entry name" value="Peptidase M20 domain-containing protein 2"/>
    <property type="match status" value="1"/>
</dbReference>
<dbReference type="Gene3D" id="3.40.630.10">
    <property type="entry name" value="Zn peptidases"/>
    <property type="match status" value="1"/>
</dbReference>
<dbReference type="Proteomes" id="UP000483035">
    <property type="component" value="Unassembled WGS sequence"/>
</dbReference>